<keyword evidence="2" id="KW-0472">Membrane</keyword>
<protein>
    <submittedName>
        <fullName evidence="3">Uncharacterized protein</fullName>
    </submittedName>
</protein>
<keyword evidence="4" id="KW-1185">Reference proteome</keyword>
<feature type="transmembrane region" description="Helical" evidence="2">
    <location>
        <begin position="495"/>
        <end position="515"/>
    </location>
</feature>
<name>A0ABP0KXH3_9DINO</name>
<dbReference type="PANTHER" id="PTHR35550">
    <property type="match status" value="1"/>
</dbReference>
<dbReference type="EMBL" id="CAXAMM010013525">
    <property type="protein sequence ID" value="CAK9031586.1"/>
    <property type="molecule type" value="Genomic_DNA"/>
</dbReference>
<dbReference type="Pfam" id="PF11317">
    <property type="entry name" value="DUF3119"/>
    <property type="match status" value="1"/>
</dbReference>
<organism evidence="3 4">
    <name type="scientific">Durusdinium trenchii</name>
    <dbReference type="NCBI Taxonomy" id="1381693"/>
    <lineage>
        <taxon>Eukaryota</taxon>
        <taxon>Sar</taxon>
        <taxon>Alveolata</taxon>
        <taxon>Dinophyceae</taxon>
        <taxon>Suessiales</taxon>
        <taxon>Symbiodiniaceae</taxon>
        <taxon>Durusdinium</taxon>
    </lineage>
</organism>
<accession>A0ABP0KXH3</accession>
<feature type="region of interest" description="Disordered" evidence="1">
    <location>
        <begin position="121"/>
        <end position="140"/>
    </location>
</feature>
<proteinExistence type="predicted"/>
<evidence type="ECO:0000313" key="4">
    <source>
        <dbReference type="Proteomes" id="UP001642464"/>
    </source>
</evidence>
<keyword evidence="2" id="KW-0812">Transmembrane</keyword>
<reference evidence="3 4" key="1">
    <citation type="submission" date="2024-02" db="EMBL/GenBank/DDBJ databases">
        <authorList>
            <person name="Chen Y."/>
            <person name="Shah S."/>
            <person name="Dougan E. K."/>
            <person name="Thang M."/>
            <person name="Chan C."/>
        </authorList>
    </citation>
    <scope>NUCLEOTIDE SEQUENCE [LARGE SCALE GENOMIC DNA]</scope>
</reference>
<feature type="compositionally biased region" description="Polar residues" evidence="1">
    <location>
        <begin position="130"/>
        <end position="140"/>
    </location>
</feature>
<dbReference type="PANTHER" id="PTHR35550:SF2">
    <property type="entry name" value="OS05G0401200 PROTEIN"/>
    <property type="match status" value="1"/>
</dbReference>
<evidence type="ECO:0000313" key="3">
    <source>
        <dbReference type="EMBL" id="CAK9031586.1"/>
    </source>
</evidence>
<evidence type="ECO:0000256" key="2">
    <source>
        <dbReference type="SAM" id="Phobius"/>
    </source>
</evidence>
<comment type="caution">
    <text evidence="3">The sequence shown here is derived from an EMBL/GenBank/DDBJ whole genome shotgun (WGS) entry which is preliminary data.</text>
</comment>
<gene>
    <name evidence="3" type="ORF">SCF082_LOCUS19701</name>
</gene>
<keyword evidence="2" id="KW-1133">Transmembrane helix</keyword>
<sequence>MEVTPGAQLFGFDGKALKKSHFGWAKDESSTCSGSPNSKEPRWIWIEDCDMLLNGECSDADRRVPKVLRSLVVRTSGGSHWKFESENGPLEEEQAKECHSIYPYSFYVRRHLVRQRKLLEGQGSEKEATVPSSTTGRGSSAVWTNSRVRFHAPNQPDWNALDNVAARSHVVLKPPGTWSHLNIYERALKMLESSGSPVDVGTDFFLVLSLWQKLSIARQNSGEPVIPQEIRQQTLKNFLAFKAETVGKLDINLDSTGLIRLPIAQLFPPPAPHWVWGSDRETDLDRLALYPRRKISLPNDPRIFEELLRCWLAPPLEFHFVYATQKADMPVAFQVEDVKELKTPLKEKRHDLFQRLKGWILCDADGLCLVALRETAAYFYENRLLFSDVRDPRLHEEKLQRIEALRCRFYQATDQVLAGSSGSGEETPGDRWTQIGLQMPMCTDSVQGDLAPRSVKVSRQFFNLPADANEPPVVIKEDYTLAAAFSGLGLVLCTLPFFGFGLGLLVLLLGVLFFVQAGRVRFVFDNEAFAVQTLSTGEELEKPGENIVVGGENRWKYSSFVNWEFFPKGLVEKGLPPVLVYFKETQTPSSEWNTGPGAAANSEEAMAKGAKPGQVHFFPCICDAQQIKAEFERRGCQKIS</sequence>
<dbReference type="InterPro" id="IPR021467">
    <property type="entry name" value="DUF3119"/>
</dbReference>
<dbReference type="Proteomes" id="UP001642464">
    <property type="component" value="Unassembled WGS sequence"/>
</dbReference>
<evidence type="ECO:0000256" key="1">
    <source>
        <dbReference type="SAM" id="MobiDB-lite"/>
    </source>
</evidence>